<dbReference type="PANTHER" id="PTHR42715">
    <property type="entry name" value="BETA-GLUCOSIDASE"/>
    <property type="match status" value="1"/>
</dbReference>
<dbReference type="InterPro" id="IPR019800">
    <property type="entry name" value="Glyco_hydro_3_AS"/>
</dbReference>
<evidence type="ECO:0000256" key="2">
    <source>
        <dbReference type="ARBA" id="ARBA00004613"/>
    </source>
</evidence>
<dbReference type="Gene3D" id="3.20.20.300">
    <property type="entry name" value="Glycoside hydrolase, family 3, N-terminal domain"/>
    <property type="match status" value="1"/>
</dbReference>
<sequence>MLNGLLKTELGFQGFVVTDWGAHHSGVASTLAGLDMAMPGATEYWGSHMIDAIKNGSVPESRLDDMAITRVLLQLSGLSK</sequence>
<name>A0A370TLS9_9HELO</name>
<keyword evidence="8" id="KW-0378">Hydrolase</keyword>
<dbReference type="Proteomes" id="UP000254866">
    <property type="component" value="Unassembled WGS sequence"/>
</dbReference>
<accession>A0A370TLS9</accession>
<evidence type="ECO:0000313" key="13">
    <source>
        <dbReference type="EMBL" id="RDL36480.1"/>
    </source>
</evidence>
<keyword evidence="14" id="KW-1185">Reference proteome</keyword>
<comment type="function">
    <text evidence="11">Beta-glucosidases are one of a number of cellulolytic enzymes involved in the degradation of cellulosic biomass. Catalyzes the last step releasing glucose from the inhibitory cellobiose.</text>
</comment>
<dbReference type="Pfam" id="PF00933">
    <property type="entry name" value="Glyco_hydro_3"/>
    <property type="match status" value="1"/>
</dbReference>
<dbReference type="OrthoDB" id="5423813at2759"/>
<organism evidence="13 14">
    <name type="scientific">Venustampulla echinocandica</name>
    <dbReference type="NCBI Taxonomy" id="2656787"/>
    <lineage>
        <taxon>Eukaryota</taxon>
        <taxon>Fungi</taxon>
        <taxon>Dikarya</taxon>
        <taxon>Ascomycota</taxon>
        <taxon>Pezizomycotina</taxon>
        <taxon>Leotiomycetes</taxon>
        <taxon>Helotiales</taxon>
        <taxon>Pleuroascaceae</taxon>
        <taxon>Venustampulla</taxon>
    </lineage>
</organism>
<dbReference type="InterPro" id="IPR017853">
    <property type="entry name" value="GH"/>
</dbReference>
<dbReference type="RefSeq" id="XP_031869136.1">
    <property type="nucleotide sequence ID" value="XM_032014455.1"/>
</dbReference>
<evidence type="ECO:0000256" key="6">
    <source>
        <dbReference type="ARBA" id="ARBA00022525"/>
    </source>
</evidence>
<reference evidence="13 14" key="1">
    <citation type="journal article" date="2018" name="IMA Fungus">
        <title>IMA Genome-F 9: Draft genome sequence of Annulohypoxylon stygium, Aspergillus mulundensis, Berkeleyomyces basicola (syn. Thielaviopsis basicola), Ceratocystis smalleyi, two Cercospora beticola strains, Coleophoma cylindrospora, Fusarium fracticaudum, Phialophora cf. hyalina, and Morchella septimelata.</title>
        <authorList>
            <person name="Wingfield B.D."/>
            <person name="Bills G.F."/>
            <person name="Dong Y."/>
            <person name="Huang W."/>
            <person name="Nel W.J."/>
            <person name="Swalarsk-Parry B.S."/>
            <person name="Vaghefi N."/>
            <person name="Wilken P.M."/>
            <person name="An Z."/>
            <person name="de Beer Z.W."/>
            <person name="De Vos L."/>
            <person name="Chen L."/>
            <person name="Duong T.A."/>
            <person name="Gao Y."/>
            <person name="Hammerbacher A."/>
            <person name="Kikkert J.R."/>
            <person name="Li Y."/>
            <person name="Li H."/>
            <person name="Li K."/>
            <person name="Li Q."/>
            <person name="Liu X."/>
            <person name="Ma X."/>
            <person name="Naidoo K."/>
            <person name="Pethybridge S.J."/>
            <person name="Sun J."/>
            <person name="Steenkamp E.T."/>
            <person name="van der Nest M.A."/>
            <person name="van Wyk S."/>
            <person name="Wingfield M.J."/>
            <person name="Xiong C."/>
            <person name="Yue Q."/>
            <person name="Zhang X."/>
        </authorList>
    </citation>
    <scope>NUCLEOTIDE SEQUENCE [LARGE SCALE GENOMIC DNA]</scope>
    <source>
        <strain evidence="13 14">BP 5553</strain>
    </source>
</reference>
<dbReference type="AlphaFoldDB" id="A0A370TLS9"/>
<evidence type="ECO:0000256" key="3">
    <source>
        <dbReference type="ARBA" id="ARBA00004987"/>
    </source>
</evidence>
<comment type="catalytic activity">
    <reaction evidence="1">
        <text>Hydrolysis of terminal, non-reducing beta-D-glucosyl residues with release of beta-D-glucose.</text>
        <dbReference type="EC" id="3.2.1.21"/>
    </reaction>
</comment>
<gene>
    <name evidence="13" type="ORF">BP5553_05832</name>
</gene>
<dbReference type="EC" id="3.2.1.21" evidence="5"/>
<evidence type="ECO:0000256" key="9">
    <source>
        <dbReference type="ARBA" id="ARBA00023180"/>
    </source>
</evidence>
<feature type="domain" description="Glycoside hydrolase family 3 N-terminal" evidence="12">
    <location>
        <begin position="2"/>
        <end position="72"/>
    </location>
</feature>
<dbReference type="STRING" id="2656787.A0A370TLS9"/>
<evidence type="ECO:0000256" key="10">
    <source>
        <dbReference type="ARBA" id="ARBA00023295"/>
    </source>
</evidence>
<dbReference type="GO" id="GO:0030245">
    <property type="term" value="P:cellulose catabolic process"/>
    <property type="evidence" value="ECO:0007669"/>
    <property type="project" value="UniProtKB-UniPathway"/>
</dbReference>
<evidence type="ECO:0000259" key="12">
    <source>
        <dbReference type="Pfam" id="PF00933"/>
    </source>
</evidence>
<comment type="similarity">
    <text evidence="4">Belongs to the glycosyl hydrolase 3 family.</text>
</comment>
<dbReference type="SUPFAM" id="SSF51445">
    <property type="entry name" value="(Trans)glycosidases"/>
    <property type="match status" value="1"/>
</dbReference>
<comment type="pathway">
    <text evidence="3">Glycan metabolism; cellulose degradation.</text>
</comment>
<keyword evidence="6" id="KW-0964">Secreted</keyword>
<dbReference type="GeneID" id="43598681"/>
<evidence type="ECO:0000256" key="7">
    <source>
        <dbReference type="ARBA" id="ARBA00022729"/>
    </source>
</evidence>
<dbReference type="InterPro" id="IPR001764">
    <property type="entry name" value="Glyco_hydro_3_N"/>
</dbReference>
<dbReference type="GO" id="GO:0008422">
    <property type="term" value="F:beta-glucosidase activity"/>
    <property type="evidence" value="ECO:0007669"/>
    <property type="project" value="UniProtKB-EC"/>
</dbReference>
<evidence type="ECO:0000256" key="4">
    <source>
        <dbReference type="ARBA" id="ARBA00005336"/>
    </source>
</evidence>
<dbReference type="GO" id="GO:0005576">
    <property type="term" value="C:extracellular region"/>
    <property type="evidence" value="ECO:0007669"/>
    <property type="project" value="UniProtKB-SubCell"/>
</dbReference>
<keyword evidence="7" id="KW-0732">Signal</keyword>
<dbReference type="PROSITE" id="PS00775">
    <property type="entry name" value="GLYCOSYL_HYDROL_F3"/>
    <property type="match status" value="1"/>
</dbReference>
<protein>
    <recommendedName>
        <fullName evidence="5">beta-glucosidase</fullName>
        <ecNumber evidence="5">3.2.1.21</ecNumber>
    </recommendedName>
</protein>
<evidence type="ECO:0000256" key="11">
    <source>
        <dbReference type="ARBA" id="ARBA00024983"/>
    </source>
</evidence>
<dbReference type="EMBL" id="NPIC01000004">
    <property type="protein sequence ID" value="RDL36480.1"/>
    <property type="molecule type" value="Genomic_DNA"/>
</dbReference>
<evidence type="ECO:0000256" key="5">
    <source>
        <dbReference type="ARBA" id="ARBA00012744"/>
    </source>
</evidence>
<dbReference type="InterPro" id="IPR050288">
    <property type="entry name" value="Cellulose_deg_GH3"/>
</dbReference>
<comment type="subcellular location">
    <subcellularLocation>
        <location evidence="2">Secreted</location>
    </subcellularLocation>
</comment>
<evidence type="ECO:0000256" key="1">
    <source>
        <dbReference type="ARBA" id="ARBA00000448"/>
    </source>
</evidence>
<evidence type="ECO:0000313" key="14">
    <source>
        <dbReference type="Proteomes" id="UP000254866"/>
    </source>
</evidence>
<comment type="caution">
    <text evidence="13">The sequence shown here is derived from an EMBL/GenBank/DDBJ whole genome shotgun (WGS) entry which is preliminary data.</text>
</comment>
<evidence type="ECO:0000256" key="8">
    <source>
        <dbReference type="ARBA" id="ARBA00022801"/>
    </source>
</evidence>
<keyword evidence="9" id="KW-0325">Glycoprotein</keyword>
<proteinExistence type="inferred from homology"/>
<dbReference type="PANTHER" id="PTHR42715:SF12">
    <property type="entry name" value="BETA-GLUCOSIDASE G-RELATED"/>
    <property type="match status" value="1"/>
</dbReference>
<dbReference type="UniPathway" id="UPA00696"/>
<keyword evidence="10" id="KW-0326">Glycosidase</keyword>
<dbReference type="InterPro" id="IPR036962">
    <property type="entry name" value="Glyco_hydro_3_N_sf"/>
</dbReference>